<dbReference type="RefSeq" id="WP_152760684.1">
    <property type="nucleotide sequence ID" value="NZ_WHLY01000002.1"/>
</dbReference>
<dbReference type="Gene3D" id="2.60.120.10">
    <property type="entry name" value="Jelly Rolls"/>
    <property type="match status" value="1"/>
</dbReference>
<comment type="caution">
    <text evidence="2">The sequence shown here is derived from an EMBL/GenBank/DDBJ whole genome shotgun (WGS) entry which is preliminary data.</text>
</comment>
<name>A0A7C9FS25_9BACT</name>
<dbReference type="AlphaFoldDB" id="A0A7C9FS25"/>
<keyword evidence="3" id="KW-1185">Reference proteome</keyword>
<reference evidence="2 3" key="1">
    <citation type="submission" date="2019-10" db="EMBL/GenBank/DDBJ databases">
        <title>Draft Genome Sequence of Cytophagaceae sp. SJW1-29.</title>
        <authorList>
            <person name="Choi A."/>
        </authorList>
    </citation>
    <scope>NUCLEOTIDE SEQUENCE [LARGE SCALE GENOMIC DNA]</scope>
    <source>
        <strain evidence="2 3">SJW1-29</strain>
    </source>
</reference>
<protein>
    <submittedName>
        <fullName evidence="2">Cupin domain-containing protein</fullName>
    </submittedName>
</protein>
<dbReference type="InterPro" id="IPR013096">
    <property type="entry name" value="Cupin_2"/>
</dbReference>
<evidence type="ECO:0000313" key="3">
    <source>
        <dbReference type="Proteomes" id="UP000479293"/>
    </source>
</evidence>
<proteinExistence type="predicted"/>
<dbReference type="SUPFAM" id="SSF51182">
    <property type="entry name" value="RmlC-like cupins"/>
    <property type="match status" value="1"/>
</dbReference>
<accession>A0A7C9FS25</accession>
<evidence type="ECO:0000313" key="2">
    <source>
        <dbReference type="EMBL" id="MPR34452.1"/>
    </source>
</evidence>
<gene>
    <name evidence="2" type="ORF">GBK04_14080</name>
</gene>
<dbReference type="InterPro" id="IPR014710">
    <property type="entry name" value="RmlC-like_jellyroll"/>
</dbReference>
<dbReference type="InterPro" id="IPR011051">
    <property type="entry name" value="RmlC_Cupin_sf"/>
</dbReference>
<evidence type="ECO:0000259" key="1">
    <source>
        <dbReference type="Pfam" id="PF07883"/>
    </source>
</evidence>
<dbReference type="Pfam" id="PF07883">
    <property type="entry name" value="Cupin_2"/>
    <property type="match status" value="1"/>
</dbReference>
<feature type="domain" description="Cupin type-2" evidence="1">
    <location>
        <begin position="33"/>
        <end position="83"/>
    </location>
</feature>
<dbReference type="EMBL" id="WHLY01000002">
    <property type="protein sequence ID" value="MPR34452.1"/>
    <property type="molecule type" value="Genomic_DNA"/>
</dbReference>
<sequence>MKSTLREAQALLTAQNRFAEVLRHGSMSVEWYAPIGHDPQQPHEQDELYVVVSGSGSFLNGEVTQPFGPGDVLFVPAGVEHRFLDFTPDFGTWVIFYGPQGGEKGQE</sequence>
<dbReference type="Proteomes" id="UP000479293">
    <property type="component" value="Unassembled WGS sequence"/>
</dbReference>
<organism evidence="2 3">
    <name type="scientific">Salmonirosea aquatica</name>
    <dbReference type="NCBI Taxonomy" id="2654236"/>
    <lineage>
        <taxon>Bacteria</taxon>
        <taxon>Pseudomonadati</taxon>
        <taxon>Bacteroidota</taxon>
        <taxon>Cytophagia</taxon>
        <taxon>Cytophagales</taxon>
        <taxon>Spirosomataceae</taxon>
        <taxon>Salmonirosea</taxon>
    </lineage>
</organism>